<dbReference type="GO" id="GO:0006950">
    <property type="term" value="P:response to stress"/>
    <property type="evidence" value="ECO:0007669"/>
    <property type="project" value="TreeGrafter"/>
</dbReference>
<dbReference type="InterPro" id="IPR039422">
    <property type="entry name" value="MarR/SlyA-like"/>
</dbReference>
<evidence type="ECO:0000256" key="3">
    <source>
        <dbReference type="ARBA" id="ARBA00023163"/>
    </source>
</evidence>
<feature type="compositionally biased region" description="Basic and acidic residues" evidence="4">
    <location>
        <begin position="175"/>
        <end position="189"/>
    </location>
</feature>
<dbReference type="PANTHER" id="PTHR33164:SF57">
    <property type="entry name" value="MARR-FAMILY TRANSCRIPTIONAL REGULATOR"/>
    <property type="match status" value="1"/>
</dbReference>
<dbReference type="InterPro" id="IPR036388">
    <property type="entry name" value="WH-like_DNA-bd_sf"/>
</dbReference>
<evidence type="ECO:0000259" key="5">
    <source>
        <dbReference type="PROSITE" id="PS50995"/>
    </source>
</evidence>
<gene>
    <name evidence="6" type="ORF">MDUV_20260</name>
</gene>
<dbReference type="InterPro" id="IPR000835">
    <property type="entry name" value="HTH_MarR-typ"/>
</dbReference>
<keyword evidence="1" id="KW-0805">Transcription regulation</keyword>
<evidence type="ECO:0000256" key="2">
    <source>
        <dbReference type="ARBA" id="ARBA00023125"/>
    </source>
</evidence>
<dbReference type="GO" id="GO:0003677">
    <property type="term" value="F:DNA binding"/>
    <property type="evidence" value="ECO:0007669"/>
    <property type="project" value="UniProtKB-KW"/>
</dbReference>
<dbReference type="EMBL" id="AP022563">
    <property type="protein sequence ID" value="BBX17166.1"/>
    <property type="molecule type" value="Genomic_DNA"/>
</dbReference>
<dbReference type="Proteomes" id="UP000467006">
    <property type="component" value="Chromosome"/>
</dbReference>
<dbReference type="PANTHER" id="PTHR33164">
    <property type="entry name" value="TRANSCRIPTIONAL REGULATOR, MARR FAMILY"/>
    <property type="match status" value="1"/>
</dbReference>
<dbReference type="InterPro" id="IPR036390">
    <property type="entry name" value="WH_DNA-bd_sf"/>
</dbReference>
<evidence type="ECO:0000256" key="1">
    <source>
        <dbReference type="ARBA" id="ARBA00023015"/>
    </source>
</evidence>
<dbReference type="SUPFAM" id="SSF46785">
    <property type="entry name" value="Winged helix' DNA-binding domain"/>
    <property type="match status" value="1"/>
</dbReference>
<evidence type="ECO:0000313" key="6">
    <source>
        <dbReference type="EMBL" id="BBX17166.1"/>
    </source>
</evidence>
<dbReference type="SMART" id="SM00347">
    <property type="entry name" value="HTH_MARR"/>
    <property type="match status" value="1"/>
</dbReference>
<dbReference type="Gene3D" id="1.10.10.10">
    <property type="entry name" value="Winged helix-like DNA-binding domain superfamily/Winged helix DNA-binding domain"/>
    <property type="match status" value="1"/>
</dbReference>
<reference evidence="6 7" key="1">
    <citation type="journal article" date="2019" name="Emerg. Microbes Infect.">
        <title>Comprehensive subspecies identification of 175 nontuberculous mycobacteria species based on 7547 genomic profiles.</title>
        <authorList>
            <person name="Matsumoto Y."/>
            <person name="Kinjo T."/>
            <person name="Motooka D."/>
            <person name="Nabeya D."/>
            <person name="Jung N."/>
            <person name="Uechi K."/>
            <person name="Horii T."/>
            <person name="Iida T."/>
            <person name="Fujita J."/>
            <person name="Nakamura S."/>
        </authorList>
    </citation>
    <scope>NUCLEOTIDE SEQUENCE [LARGE SCALE GENOMIC DNA]</scope>
    <source>
        <strain evidence="6 7">JCM 6396</strain>
    </source>
</reference>
<accession>A0A7I7JZ59</accession>
<sequence length="189" mass="21042">MVDLSPAPSRKAARTERDILQYQTSSLQRHAIEFGEWMMRASLERAHALGHTGLRPAHARLMVFLGWEGSRISDIARAQDVSKNAIGQLVDELVQLGYVERVADPHDRRAKVVRYTRQGADMMADAAAVGDRLDAEIADIIGARRLEQLRSALADICRDLRLGPDQRHAVSGRPSADDDLARTRAEPDR</sequence>
<dbReference type="PROSITE" id="PS50995">
    <property type="entry name" value="HTH_MARR_2"/>
    <property type="match status" value="1"/>
</dbReference>
<proteinExistence type="predicted"/>
<feature type="region of interest" description="Disordered" evidence="4">
    <location>
        <begin position="165"/>
        <end position="189"/>
    </location>
</feature>
<protein>
    <recommendedName>
        <fullName evidence="5">HTH marR-type domain-containing protein</fullName>
    </recommendedName>
</protein>
<dbReference type="Pfam" id="PF12802">
    <property type="entry name" value="MarR_2"/>
    <property type="match status" value="1"/>
</dbReference>
<feature type="domain" description="HTH marR-type" evidence="5">
    <location>
        <begin position="24"/>
        <end position="158"/>
    </location>
</feature>
<evidence type="ECO:0000256" key="4">
    <source>
        <dbReference type="SAM" id="MobiDB-lite"/>
    </source>
</evidence>
<dbReference type="GO" id="GO:0003700">
    <property type="term" value="F:DNA-binding transcription factor activity"/>
    <property type="evidence" value="ECO:0007669"/>
    <property type="project" value="InterPro"/>
</dbReference>
<keyword evidence="2" id="KW-0238">DNA-binding</keyword>
<dbReference type="InterPro" id="IPR023187">
    <property type="entry name" value="Tscrpt_reg_MarR-type_CS"/>
</dbReference>
<organism evidence="6 7">
    <name type="scientific">Mycolicibacterium duvalii</name>
    <dbReference type="NCBI Taxonomy" id="39688"/>
    <lineage>
        <taxon>Bacteria</taxon>
        <taxon>Bacillati</taxon>
        <taxon>Actinomycetota</taxon>
        <taxon>Actinomycetes</taxon>
        <taxon>Mycobacteriales</taxon>
        <taxon>Mycobacteriaceae</taxon>
        <taxon>Mycolicibacterium</taxon>
    </lineage>
</organism>
<keyword evidence="3" id="KW-0804">Transcription</keyword>
<dbReference type="PROSITE" id="PS01117">
    <property type="entry name" value="HTH_MARR_1"/>
    <property type="match status" value="1"/>
</dbReference>
<dbReference type="AlphaFoldDB" id="A0A7I7JZ59"/>
<dbReference type="KEGG" id="mdu:MDUV_20260"/>
<evidence type="ECO:0000313" key="7">
    <source>
        <dbReference type="Proteomes" id="UP000467006"/>
    </source>
</evidence>
<dbReference type="RefSeq" id="WP_244962261.1">
    <property type="nucleotide sequence ID" value="NZ_AP022563.1"/>
</dbReference>
<name>A0A7I7JZ59_9MYCO</name>
<keyword evidence="7" id="KW-1185">Reference proteome</keyword>